<dbReference type="KEGG" id="swo:Swol_1834"/>
<dbReference type="PANTHER" id="PTHR43177:SF3">
    <property type="entry name" value="PROTEIN NRFC HOMOLOG"/>
    <property type="match status" value="1"/>
</dbReference>
<keyword evidence="3" id="KW-0408">Iron</keyword>
<dbReference type="CDD" id="cd10550">
    <property type="entry name" value="DMSOR_beta_like"/>
    <property type="match status" value="1"/>
</dbReference>
<dbReference type="PANTHER" id="PTHR43177">
    <property type="entry name" value="PROTEIN NRFC"/>
    <property type="match status" value="1"/>
</dbReference>
<evidence type="ECO:0000256" key="2">
    <source>
        <dbReference type="ARBA" id="ARBA00022723"/>
    </source>
</evidence>
<sequence length="168" mass="19018">MKQKRLYHNTSLCDGCGLCQLVCALEHCGQWNHYQSRIKIINDMEREAFYAVCCTQCEEAPCILTCLMNTIYKQPGSDITVRDLYHCIGCRACELACPFDAAVFDVIKEKVVNCDLCGGRPLCVEYCPKQALTYDYPGDQADKKRNQAALQRFGTSLLEVFKFSGKED</sequence>
<reference evidence="7" key="1">
    <citation type="journal article" date="2010" name="Environ. Microbiol.">
        <title>The genome of Syntrophomonas wolfei: new insights into syntrophic metabolism and biohydrogen production.</title>
        <authorList>
            <person name="Sieber J.R."/>
            <person name="Sims D.R."/>
            <person name="Han C."/>
            <person name="Kim E."/>
            <person name="Lykidis A."/>
            <person name="Lapidus A.L."/>
            <person name="McDonnald E."/>
            <person name="Rohlin L."/>
            <person name="Culley D.E."/>
            <person name="Gunsalus R."/>
            <person name="McInerney M.J."/>
        </authorList>
    </citation>
    <scope>NUCLEOTIDE SEQUENCE [LARGE SCALE GENOMIC DNA]</scope>
    <source>
        <strain evidence="7">DSM 2245B / Goettingen</strain>
    </source>
</reference>
<keyword evidence="2" id="KW-0479">Metal-binding</keyword>
<dbReference type="GO" id="GO:0046872">
    <property type="term" value="F:metal ion binding"/>
    <property type="evidence" value="ECO:0007669"/>
    <property type="project" value="UniProtKB-KW"/>
</dbReference>
<dbReference type="HOGENOM" id="CLU_043374_3_2_9"/>
<keyword evidence="1" id="KW-0004">4Fe-4S</keyword>
<accession>Q0AVX2</accession>
<dbReference type="eggNOG" id="COG1142">
    <property type="taxonomic scope" value="Bacteria"/>
</dbReference>
<keyword evidence="4" id="KW-0411">Iron-sulfur</keyword>
<keyword evidence="7" id="KW-1185">Reference proteome</keyword>
<dbReference type="Pfam" id="PF13247">
    <property type="entry name" value="Fer4_11"/>
    <property type="match status" value="1"/>
</dbReference>
<protein>
    <submittedName>
        <fullName evidence="6">4Fe-4S ferredoxin, iron-sulfur binding</fullName>
    </submittedName>
</protein>
<evidence type="ECO:0000256" key="3">
    <source>
        <dbReference type="ARBA" id="ARBA00023004"/>
    </source>
</evidence>
<feature type="domain" description="4Fe-4S ferredoxin-type" evidence="5">
    <location>
        <begin position="4"/>
        <end position="34"/>
    </location>
</feature>
<dbReference type="RefSeq" id="WP_011641227.1">
    <property type="nucleotide sequence ID" value="NC_008346.1"/>
</dbReference>
<dbReference type="PROSITE" id="PS51379">
    <property type="entry name" value="4FE4S_FER_2"/>
    <property type="match status" value="3"/>
</dbReference>
<dbReference type="InterPro" id="IPR050954">
    <property type="entry name" value="ET_IronSulfur_Cluster-Binding"/>
</dbReference>
<dbReference type="PROSITE" id="PS00198">
    <property type="entry name" value="4FE4S_FER_1"/>
    <property type="match status" value="1"/>
</dbReference>
<dbReference type="AlphaFoldDB" id="Q0AVX2"/>
<dbReference type="InterPro" id="IPR017896">
    <property type="entry name" value="4Fe4S_Fe-S-bd"/>
</dbReference>
<name>Q0AVX2_SYNWW</name>
<feature type="domain" description="4Fe-4S ferredoxin-type" evidence="5">
    <location>
        <begin position="77"/>
        <end position="107"/>
    </location>
</feature>
<evidence type="ECO:0000313" key="7">
    <source>
        <dbReference type="Proteomes" id="UP000001968"/>
    </source>
</evidence>
<dbReference type="SUPFAM" id="SSF54862">
    <property type="entry name" value="4Fe-4S ferredoxins"/>
    <property type="match status" value="1"/>
</dbReference>
<dbReference type="EMBL" id="CP000448">
    <property type="protein sequence ID" value="ABI69132.1"/>
    <property type="molecule type" value="Genomic_DNA"/>
</dbReference>
<evidence type="ECO:0000256" key="4">
    <source>
        <dbReference type="ARBA" id="ARBA00023014"/>
    </source>
</evidence>
<evidence type="ECO:0000313" key="6">
    <source>
        <dbReference type="EMBL" id="ABI69132.1"/>
    </source>
</evidence>
<proteinExistence type="predicted"/>
<dbReference type="Gene3D" id="3.30.70.20">
    <property type="match status" value="2"/>
</dbReference>
<organism evidence="6 7">
    <name type="scientific">Syntrophomonas wolfei subsp. wolfei (strain DSM 2245B / Goettingen)</name>
    <dbReference type="NCBI Taxonomy" id="335541"/>
    <lineage>
        <taxon>Bacteria</taxon>
        <taxon>Bacillati</taxon>
        <taxon>Bacillota</taxon>
        <taxon>Clostridia</taxon>
        <taxon>Eubacteriales</taxon>
        <taxon>Syntrophomonadaceae</taxon>
        <taxon>Syntrophomonas</taxon>
    </lineage>
</organism>
<feature type="domain" description="4Fe-4S ferredoxin-type" evidence="5">
    <location>
        <begin position="108"/>
        <end position="137"/>
    </location>
</feature>
<gene>
    <name evidence="6" type="ordered locus">Swol_1834</name>
</gene>
<evidence type="ECO:0000259" key="5">
    <source>
        <dbReference type="PROSITE" id="PS51379"/>
    </source>
</evidence>
<evidence type="ECO:0000256" key="1">
    <source>
        <dbReference type="ARBA" id="ARBA00022485"/>
    </source>
</evidence>
<dbReference type="GO" id="GO:0051539">
    <property type="term" value="F:4 iron, 4 sulfur cluster binding"/>
    <property type="evidence" value="ECO:0007669"/>
    <property type="project" value="UniProtKB-KW"/>
</dbReference>
<dbReference type="InterPro" id="IPR017900">
    <property type="entry name" value="4Fe4S_Fe_S_CS"/>
</dbReference>
<dbReference type="Proteomes" id="UP000001968">
    <property type="component" value="Chromosome"/>
</dbReference>
<dbReference type="STRING" id="335541.Swol_1834"/>